<dbReference type="PANTHER" id="PTHR21419:SF23">
    <property type="entry name" value="PROTEIN DEFECTIVE IN EXINE FORMATION 1"/>
    <property type="match status" value="1"/>
</dbReference>
<dbReference type="Proteomes" id="UP001165427">
    <property type="component" value="Unassembled WGS sequence"/>
</dbReference>
<dbReference type="InterPro" id="IPR028994">
    <property type="entry name" value="Integrin_alpha_N"/>
</dbReference>
<keyword evidence="5 6" id="KW-0472">Membrane</keyword>
<accession>A0AA41R734</accession>
<comment type="subcellular location">
    <subcellularLocation>
        <location evidence="1">Membrane</location>
        <topology evidence="1">Single-pass membrane protein</topology>
    </subcellularLocation>
</comment>
<feature type="transmembrane region" description="Helical" evidence="6">
    <location>
        <begin position="21"/>
        <end position="39"/>
    </location>
</feature>
<dbReference type="InterPro" id="IPR013517">
    <property type="entry name" value="FG-GAP"/>
</dbReference>
<evidence type="ECO:0000313" key="7">
    <source>
        <dbReference type="EMBL" id="MCJ8502430.1"/>
    </source>
</evidence>
<dbReference type="AlphaFoldDB" id="A0AA41R734"/>
<dbReference type="InterPro" id="IPR045232">
    <property type="entry name" value="FAM234"/>
</dbReference>
<dbReference type="GO" id="GO:0016020">
    <property type="term" value="C:membrane"/>
    <property type="evidence" value="ECO:0007669"/>
    <property type="project" value="UniProtKB-SubCell"/>
</dbReference>
<keyword evidence="3" id="KW-0732">Signal</keyword>
<evidence type="ECO:0000256" key="6">
    <source>
        <dbReference type="SAM" id="Phobius"/>
    </source>
</evidence>
<dbReference type="EMBL" id="JALJRB010000026">
    <property type="protein sequence ID" value="MCJ8502430.1"/>
    <property type="molecule type" value="Genomic_DNA"/>
</dbReference>
<keyword evidence="8" id="KW-1185">Reference proteome</keyword>
<evidence type="ECO:0000313" key="8">
    <source>
        <dbReference type="Proteomes" id="UP001165427"/>
    </source>
</evidence>
<evidence type="ECO:0000256" key="4">
    <source>
        <dbReference type="ARBA" id="ARBA00022989"/>
    </source>
</evidence>
<gene>
    <name evidence="7" type="ORF">MRX98_17770</name>
</gene>
<reference evidence="7" key="1">
    <citation type="submission" date="2022-04" db="EMBL/GenBank/DDBJ databases">
        <title>Desulfatitalea alkaliphila sp. nov., a novel anaerobic sulfate-reducing bacterium isolated from terrestrial mud volcano, Taman Peninsula, Russia.</title>
        <authorList>
            <person name="Khomyakova M.A."/>
            <person name="Merkel A.Y."/>
            <person name="Slobodkin A.I."/>
        </authorList>
    </citation>
    <scope>NUCLEOTIDE SEQUENCE</scope>
    <source>
        <strain evidence="7">M08but</strain>
    </source>
</reference>
<evidence type="ECO:0000256" key="1">
    <source>
        <dbReference type="ARBA" id="ARBA00004167"/>
    </source>
</evidence>
<evidence type="ECO:0000256" key="3">
    <source>
        <dbReference type="ARBA" id="ARBA00022729"/>
    </source>
</evidence>
<sequence length="547" mass="57703">MVFLIGGFPNTRTCKGNQCTSGVWWFAVGLIVALGLVFGCSGGGTADNSAQKDGVATETIPSAVSLPVLRQTLPASWDENWFASTAVFDLTGDGRQEIIAARHSVLYVWTPSGEMLWRAPVGESATSANDHGLHRQYASPVVGDLNGNGAGEIAIAFSNRVALYDHKGDLLPGWPQAFPDAEDEIRSIAAVDLDNDGLLEILAQKTGPGPVTMAWRLDGTMVPGWPQAVDCAECNQYGGYNQNIGAADLTGDGLPEVVSTYDCSYVGIMSSDGTPLRADTSLYTGPYVSSVPMFHDISLAARGWGADGSDRDEFTASPPVFADMDGDGILDLIVYSDRERAGEPVVRGNCLWAFKADLTRVPGFENPICSGEPLSVDYRNNIVRICPAPAVGQFTIERRPAIVVPSYDGVMRCYGAAGALLWAYRFDAPGGHFIGASGAALGDLDDDGIPEVVFTTYSTAQGVSHLIILNAAGALLHRVPIPGRGAMSVPTLADVEGDGILEIVISLKDQLGGGLGGVQIYDVPSAVAGYLPWPTGRGNLLRNGQGY</sequence>
<dbReference type="SUPFAM" id="SSF69318">
    <property type="entry name" value="Integrin alpha N-terminal domain"/>
    <property type="match status" value="2"/>
</dbReference>
<proteinExistence type="predicted"/>
<comment type="caution">
    <text evidence="7">The sequence shown here is derived from an EMBL/GenBank/DDBJ whole genome shotgun (WGS) entry which is preliminary data.</text>
</comment>
<dbReference type="PANTHER" id="PTHR21419">
    <property type="match status" value="1"/>
</dbReference>
<dbReference type="RefSeq" id="WP_246913185.1">
    <property type="nucleotide sequence ID" value="NZ_JALJRB010000026.1"/>
</dbReference>
<organism evidence="7 8">
    <name type="scientific">Desulfatitalea alkaliphila</name>
    <dbReference type="NCBI Taxonomy" id="2929485"/>
    <lineage>
        <taxon>Bacteria</taxon>
        <taxon>Pseudomonadati</taxon>
        <taxon>Thermodesulfobacteriota</taxon>
        <taxon>Desulfobacteria</taxon>
        <taxon>Desulfobacterales</taxon>
        <taxon>Desulfosarcinaceae</taxon>
        <taxon>Desulfatitalea</taxon>
    </lineage>
</organism>
<evidence type="ECO:0000256" key="2">
    <source>
        <dbReference type="ARBA" id="ARBA00022692"/>
    </source>
</evidence>
<protein>
    <submittedName>
        <fullName evidence="7">VCBS repeat-containing protein</fullName>
    </submittedName>
</protein>
<name>A0AA41R734_9BACT</name>
<keyword evidence="4 6" id="KW-1133">Transmembrane helix</keyword>
<keyword evidence="2 6" id="KW-0812">Transmembrane</keyword>
<evidence type="ECO:0000256" key="5">
    <source>
        <dbReference type="ARBA" id="ARBA00023136"/>
    </source>
</evidence>
<dbReference type="Pfam" id="PF13517">
    <property type="entry name" value="FG-GAP_3"/>
    <property type="match status" value="1"/>
</dbReference>